<sequence length="73" mass="7953">MIRLTRLNGKHIIVNAILIESIEETPDTMITLTTGKKITVLEPVTDVVQLATQYMQSIGSIVGTIKSLDSEGL</sequence>
<comment type="caution">
    <text evidence="1">The sequence shown here is derived from an EMBL/GenBank/DDBJ whole genome shotgun (WGS) entry which is preliminary data.</text>
</comment>
<organism evidence="1 2">
    <name type="scientific">Paenibacillus vulneris</name>
    <dbReference type="NCBI Taxonomy" id="1133364"/>
    <lineage>
        <taxon>Bacteria</taxon>
        <taxon>Bacillati</taxon>
        <taxon>Bacillota</taxon>
        <taxon>Bacilli</taxon>
        <taxon>Bacillales</taxon>
        <taxon>Paenibacillaceae</taxon>
        <taxon>Paenibacillus</taxon>
    </lineage>
</organism>
<evidence type="ECO:0000313" key="2">
    <source>
        <dbReference type="Proteomes" id="UP001597180"/>
    </source>
</evidence>
<dbReference type="Proteomes" id="UP001597180">
    <property type="component" value="Unassembled WGS sequence"/>
</dbReference>
<gene>
    <name evidence="1" type="ORF">ACFQ4B_34345</name>
</gene>
<keyword evidence="1" id="KW-0966">Cell projection</keyword>
<dbReference type="EMBL" id="JBHTLU010000056">
    <property type="protein sequence ID" value="MFD1225173.1"/>
    <property type="molecule type" value="Genomic_DNA"/>
</dbReference>
<keyword evidence="1" id="KW-0282">Flagellum</keyword>
<dbReference type="InterPro" id="IPR009384">
    <property type="entry name" value="SwrD-like"/>
</dbReference>
<dbReference type="Pfam" id="PF06289">
    <property type="entry name" value="FlbD"/>
    <property type="match status" value="1"/>
</dbReference>
<proteinExistence type="predicted"/>
<evidence type="ECO:0000313" key="1">
    <source>
        <dbReference type="EMBL" id="MFD1225173.1"/>
    </source>
</evidence>
<dbReference type="PANTHER" id="PTHR39185:SF1">
    <property type="entry name" value="SWARMING MOTILITY PROTEIN SWRD"/>
    <property type="match status" value="1"/>
</dbReference>
<name>A0ABW3UW59_9BACL</name>
<dbReference type="RefSeq" id="WP_079910260.1">
    <property type="nucleotide sequence ID" value="NZ_BAABJG010000044.1"/>
</dbReference>
<protein>
    <submittedName>
        <fullName evidence="1">Flagellar FlbD family protein</fullName>
    </submittedName>
</protein>
<keyword evidence="1" id="KW-0969">Cilium</keyword>
<reference evidence="2" key="1">
    <citation type="journal article" date="2019" name="Int. J. Syst. Evol. Microbiol.">
        <title>The Global Catalogue of Microorganisms (GCM) 10K type strain sequencing project: providing services to taxonomists for standard genome sequencing and annotation.</title>
        <authorList>
            <consortium name="The Broad Institute Genomics Platform"/>
            <consortium name="The Broad Institute Genome Sequencing Center for Infectious Disease"/>
            <person name="Wu L."/>
            <person name="Ma J."/>
        </authorList>
    </citation>
    <scope>NUCLEOTIDE SEQUENCE [LARGE SCALE GENOMIC DNA]</scope>
    <source>
        <strain evidence="2">CCUG 53270</strain>
    </source>
</reference>
<dbReference type="PANTHER" id="PTHR39185">
    <property type="entry name" value="SWARMING MOTILITY PROTEIN SWRD"/>
    <property type="match status" value="1"/>
</dbReference>
<accession>A0ABW3UW59</accession>
<keyword evidence="2" id="KW-1185">Reference proteome</keyword>